<dbReference type="Proteomes" id="UP000261032">
    <property type="component" value="Unassembled WGS sequence"/>
</dbReference>
<reference evidence="2 3" key="1">
    <citation type="submission" date="2018-08" db="EMBL/GenBank/DDBJ databases">
        <title>A genome reference for cultivated species of the human gut microbiota.</title>
        <authorList>
            <person name="Zou Y."/>
            <person name="Xue W."/>
            <person name="Luo G."/>
        </authorList>
    </citation>
    <scope>NUCLEOTIDE SEQUENCE [LARGE SCALE GENOMIC DNA]</scope>
    <source>
        <strain evidence="2 3">OM06-4</strain>
    </source>
</reference>
<reference evidence="1" key="2">
    <citation type="submission" date="2023-01" db="EMBL/GenBank/DDBJ databases">
        <title>Human gut microbiome strain richness.</title>
        <authorList>
            <person name="Chen-Liaw A."/>
        </authorList>
    </citation>
    <scope>NUCLEOTIDE SEQUENCE</scope>
    <source>
        <strain evidence="1">1001217st2_G6_1001217B_191108</strain>
    </source>
</reference>
<evidence type="ECO:0000313" key="3">
    <source>
        <dbReference type="Proteomes" id="UP000261032"/>
    </source>
</evidence>
<name>A0A3E3EF73_9FIRM</name>
<gene>
    <name evidence="2" type="ORF">DXB93_05145</name>
    <name evidence="1" type="ORF">PM738_04265</name>
</gene>
<dbReference type="Proteomes" id="UP001211987">
    <property type="component" value="Unassembled WGS sequence"/>
</dbReference>
<protein>
    <submittedName>
        <fullName evidence="2">Uncharacterized protein</fullName>
    </submittedName>
</protein>
<dbReference type="EMBL" id="JAQLKE010000005">
    <property type="protein sequence ID" value="MDB7083007.1"/>
    <property type="molecule type" value="Genomic_DNA"/>
</dbReference>
<dbReference type="AlphaFoldDB" id="A0A3E3EF73"/>
<organism evidence="2 3">
    <name type="scientific">Thomasclavelia ramosa</name>
    <dbReference type="NCBI Taxonomy" id="1547"/>
    <lineage>
        <taxon>Bacteria</taxon>
        <taxon>Bacillati</taxon>
        <taxon>Bacillota</taxon>
        <taxon>Erysipelotrichia</taxon>
        <taxon>Erysipelotrichales</taxon>
        <taxon>Coprobacillaceae</taxon>
        <taxon>Thomasclavelia</taxon>
    </lineage>
</organism>
<dbReference type="EMBL" id="QUSL01000005">
    <property type="protein sequence ID" value="RGD86550.1"/>
    <property type="molecule type" value="Genomic_DNA"/>
</dbReference>
<evidence type="ECO:0000313" key="1">
    <source>
        <dbReference type="EMBL" id="MDB7083007.1"/>
    </source>
</evidence>
<evidence type="ECO:0000313" key="2">
    <source>
        <dbReference type="EMBL" id="RGD86550.1"/>
    </source>
</evidence>
<proteinExistence type="predicted"/>
<comment type="caution">
    <text evidence="2">The sequence shown here is derived from an EMBL/GenBank/DDBJ whole genome shotgun (WGS) entry which is preliminary data.</text>
</comment>
<dbReference type="RefSeq" id="WP_117580822.1">
    <property type="nucleotide sequence ID" value="NZ_CAXMZD010000002.1"/>
</dbReference>
<sequence length="108" mass="12792">MSIEEKVYNFIITNHVGKENMIKNRQLRIYFPQIRSDKSMRKVIQNIRSNPRFTIFIGSVSGSTGGYFACTSHKEINDTIDNLMRRAYQIYEDCKIYRSKEVIEFAKR</sequence>
<accession>A0A3E3EF73</accession>